<evidence type="ECO:0000313" key="2">
    <source>
        <dbReference type="EMBL" id="MDQ0150937.1"/>
    </source>
</evidence>
<dbReference type="InterPro" id="IPR050855">
    <property type="entry name" value="NDM-1-like"/>
</dbReference>
<feature type="domain" description="Metallo-beta-lactamase" evidence="1">
    <location>
        <begin position="19"/>
        <end position="224"/>
    </location>
</feature>
<keyword evidence="3" id="KW-1185">Reference proteome</keyword>
<evidence type="ECO:0000313" key="3">
    <source>
        <dbReference type="Proteomes" id="UP001228504"/>
    </source>
</evidence>
<dbReference type="PANTHER" id="PTHR42951">
    <property type="entry name" value="METALLO-BETA-LACTAMASE DOMAIN-CONTAINING"/>
    <property type="match status" value="1"/>
</dbReference>
<accession>A0ABT9UX93</accession>
<sequence length="244" mass="27819">MNKLSVLTLKFNYNNFTNIVHPVVVSDDTNTILIDCGYPNSLKELKMALKENNIDFYKLSKVIITHHDHDHMGNLAEIKKELPNIEIISSVIEKPYIDGRKKSLRLKQAEENYKSLPEEKKPDAYKFIELVSSLKHVNVDFTVKDGDKFSWCGGIEIIGTPGHMPGHISIYLKAFKTLVAGDELTVVNGKLQMANPQYTLDMKEAIKSSKKFLKYDIEDIVCYHGGKYKNNPNEALINLEKEFN</sequence>
<reference evidence="2 3" key="1">
    <citation type="submission" date="2023-07" db="EMBL/GenBank/DDBJ databases">
        <title>Genomic Encyclopedia of Type Strains, Phase IV (KMG-IV): sequencing the most valuable type-strain genomes for metagenomic binning, comparative biology and taxonomic classification.</title>
        <authorList>
            <person name="Goeker M."/>
        </authorList>
    </citation>
    <scope>NUCLEOTIDE SEQUENCE [LARGE SCALE GENOMIC DNA]</scope>
    <source>
        <strain evidence="2 3">DSM 20694</strain>
    </source>
</reference>
<evidence type="ECO:0000259" key="1">
    <source>
        <dbReference type="SMART" id="SM00849"/>
    </source>
</evidence>
<dbReference type="Gene3D" id="3.60.15.10">
    <property type="entry name" value="Ribonuclease Z/Hydroxyacylglutathione hydrolase-like"/>
    <property type="match status" value="1"/>
</dbReference>
<proteinExistence type="predicted"/>
<protein>
    <submittedName>
        <fullName evidence="2">Glyoxylase-like metal-dependent hydrolase (Beta-lactamase superfamily II)</fullName>
    </submittedName>
</protein>
<dbReference type="InterPro" id="IPR036866">
    <property type="entry name" value="RibonucZ/Hydroxyglut_hydro"/>
</dbReference>
<dbReference type="Pfam" id="PF00753">
    <property type="entry name" value="Lactamase_B"/>
    <property type="match status" value="1"/>
</dbReference>
<dbReference type="SMART" id="SM00849">
    <property type="entry name" value="Lactamase_B"/>
    <property type="match status" value="1"/>
</dbReference>
<dbReference type="Proteomes" id="UP001228504">
    <property type="component" value="Unassembled WGS sequence"/>
</dbReference>
<organism evidence="2 3">
    <name type="scientific">Eubacterium multiforme</name>
    <dbReference type="NCBI Taxonomy" id="83339"/>
    <lineage>
        <taxon>Bacteria</taxon>
        <taxon>Bacillati</taxon>
        <taxon>Bacillota</taxon>
        <taxon>Clostridia</taxon>
        <taxon>Eubacteriales</taxon>
        <taxon>Eubacteriaceae</taxon>
        <taxon>Eubacterium</taxon>
    </lineage>
</organism>
<name>A0ABT9UX93_9FIRM</name>
<comment type="caution">
    <text evidence="2">The sequence shown here is derived from an EMBL/GenBank/DDBJ whole genome shotgun (WGS) entry which is preliminary data.</text>
</comment>
<dbReference type="SUPFAM" id="SSF56281">
    <property type="entry name" value="Metallo-hydrolase/oxidoreductase"/>
    <property type="match status" value="1"/>
</dbReference>
<dbReference type="InterPro" id="IPR001279">
    <property type="entry name" value="Metallo-B-lactamas"/>
</dbReference>
<dbReference type="PANTHER" id="PTHR42951:SF15">
    <property type="entry name" value="METALLO-BETA-LACTAMASE SUPERFAMILY PROTEIN"/>
    <property type="match status" value="1"/>
</dbReference>
<dbReference type="EMBL" id="JAUSUF010000014">
    <property type="protein sequence ID" value="MDQ0150937.1"/>
    <property type="molecule type" value="Genomic_DNA"/>
</dbReference>
<gene>
    <name evidence="2" type="ORF">J2S18_002911</name>
</gene>
<dbReference type="CDD" id="cd07721">
    <property type="entry name" value="yflN-like_MBL-fold"/>
    <property type="match status" value="1"/>
</dbReference>
<dbReference type="RefSeq" id="WP_307487808.1">
    <property type="nucleotide sequence ID" value="NZ_JAUSUF010000014.1"/>
</dbReference>